<dbReference type="Gene3D" id="3.30.60.30">
    <property type="match status" value="1"/>
</dbReference>
<keyword evidence="5" id="KW-1185">Reference proteome</keyword>
<feature type="domain" description="Kazal-like" evidence="3">
    <location>
        <begin position="95"/>
        <end position="144"/>
    </location>
</feature>
<evidence type="ECO:0000256" key="1">
    <source>
        <dbReference type="SAM" id="MobiDB-lite"/>
    </source>
</evidence>
<dbReference type="AlphaFoldDB" id="A0ABD3PZ63"/>
<feature type="region of interest" description="Disordered" evidence="1">
    <location>
        <begin position="26"/>
        <end position="64"/>
    </location>
</feature>
<dbReference type="InterPro" id="IPR036058">
    <property type="entry name" value="Kazal_dom_sf"/>
</dbReference>
<dbReference type="EMBL" id="JABMIG020000114">
    <property type="protein sequence ID" value="KAL3791430.1"/>
    <property type="molecule type" value="Genomic_DNA"/>
</dbReference>
<evidence type="ECO:0000313" key="4">
    <source>
        <dbReference type="EMBL" id="KAL3791430.1"/>
    </source>
</evidence>
<dbReference type="Proteomes" id="UP001516023">
    <property type="component" value="Unassembled WGS sequence"/>
</dbReference>
<evidence type="ECO:0000256" key="2">
    <source>
        <dbReference type="SAM" id="SignalP"/>
    </source>
</evidence>
<feature type="chain" id="PRO_5044809094" description="Kazal-like domain-containing protein" evidence="2">
    <location>
        <begin position="25"/>
        <end position="145"/>
    </location>
</feature>
<accession>A0ABD3PZ63</accession>
<comment type="caution">
    <text evidence="4">The sequence shown here is derived from an EMBL/GenBank/DDBJ whole genome shotgun (WGS) entry which is preliminary data.</text>
</comment>
<evidence type="ECO:0000313" key="5">
    <source>
        <dbReference type="Proteomes" id="UP001516023"/>
    </source>
</evidence>
<dbReference type="PROSITE" id="PS51465">
    <property type="entry name" value="KAZAL_2"/>
    <property type="match status" value="1"/>
</dbReference>
<feature type="signal peptide" evidence="2">
    <location>
        <begin position="1"/>
        <end position="24"/>
    </location>
</feature>
<evidence type="ECO:0000259" key="3">
    <source>
        <dbReference type="PROSITE" id="PS51465"/>
    </source>
</evidence>
<name>A0ABD3PZ63_9STRA</name>
<dbReference type="Pfam" id="PF00050">
    <property type="entry name" value="Kazal_1"/>
    <property type="match status" value="1"/>
</dbReference>
<dbReference type="InterPro" id="IPR002350">
    <property type="entry name" value="Kazal_dom"/>
</dbReference>
<feature type="compositionally biased region" description="Basic and acidic residues" evidence="1">
    <location>
        <begin position="38"/>
        <end position="57"/>
    </location>
</feature>
<protein>
    <recommendedName>
        <fullName evidence="3">Kazal-like domain-containing protein</fullName>
    </recommendedName>
</protein>
<dbReference type="SMART" id="SM00280">
    <property type="entry name" value="KAZAL"/>
    <property type="match status" value="1"/>
</dbReference>
<organism evidence="4 5">
    <name type="scientific">Cyclotella cryptica</name>
    <dbReference type="NCBI Taxonomy" id="29204"/>
    <lineage>
        <taxon>Eukaryota</taxon>
        <taxon>Sar</taxon>
        <taxon>Stramenopiles</taxon>
        <taxon>Ochrophyta</taxon>
        <taxon>Bacillariophyta</taxon>
        <taxon>Coscinodiscophyceae</taxon>
        <taxon>Thalassiosirophycidae</taxon>
        <taxon>Stephanodiscales</taxon>
        <taxon>Stephanodiscaceae</taxon>
        <taxon>Cyclotella</taxon>
    </lineage>
</organism>
<proteinExistence type="predicted"/>
<reference evidence="4 5" key="1">
    <citation type="journal article" date="2020" name="G3 (Bethesda)">
        <title>Improved Reference Genome for Cyclotella cryptica CCMP332, a Model for Cell Wall Morphogenesis, Salinity Adaptation, and Lipid Production in Diatoms (Bacillariophyta).</title>
        <authorList>
            <person name="Roberts W.R."/>
            <person name="Downey K.M."/>
            <person name="Ruck E.C."/>
            <person name="Traller J.C."/>
            <person name="Alverson A.J."/>
        </authorList>
    </citation>
    <scope>NUCLEOTIDE SEQUENCE [LARGE SCALE GENOMIC DNA]</scope>
    <source>
        <strain evidence="4 5">CCMP332</strain>
    </source>
</reference>
<keyword evidence="2" id="KW-0732">Signal</keyword>
<dbReference type="SUPFAM" id="SSF100895">
    <property type="entry name" value="Kazal-type serine protease inhibitors"/>
    <property type="match status" value="1"/>
</dbReference>
<gene>
    <name evidence="4" type="ORF">HJC23_011486</name>
</gene>
<sequence>MPTSNSRILATITILALLLGSTASQKFPQQSPRHVRTRRIESKQGKSQDQPIHRQGDDTPSQTPCHVLNGNESIGCPADSFCLLPQGECRGLDDNSYSGICQEIVRRCTREYKPVCGCDGRTYSNECVANAKGVSVRYRGPCLPT</sequence>
<dbReference type="CDD" id="cd00104">
    <property type="entry name" value="KAZAL_FS"/>
    <property type="match status" value="1"/>
</dbReference>